<proteinExistence type="predicted"/>
<dbReference type="InterPro" id="IPR031148">
    <property type="entry name" value="Plexin"/>
</dbReference>
<evidence type="ECO:0000259" key="2">
    <source>
        <dbReference type="PROSITE" id="PS51004"/>
    </source>
</evidence>
<feature type="non-terminal residue" evidence="3">
    <location>
        <position position="76"/>
    </location>
</feature>
<dbReference type="PROSITE" id="PS51004">
    <property type="entry name" value="SEMA"/>
    <property type="match status" value="1"/>
</dbReference>
<dbReference type="EMBL" id="HACG01010673">
    <property type="protein sequence ID" value="CEK57538.1"/>
    <property type="molecule type" value="Transcribed_RNA"/>
</dbReference>
<gene>
    <name evidence="3" type="primary">ORF30430</name>
</gene>
<accession>A0A0B6YMS0</accession>
<dbReference type="GO" id="GO:0030334">
    <property type="term" value="P:regulation of cell migration"/>
    <property type="evidence" value="ECO:0007669"/>
    <property type="project" value="TreeGrafter"/>
</dbReference>
<organism evidence="3">
    <name type="scientific">Arion vulgaris</name>
    <dbReference type="NCBI Taxonomy" id="1028688"/>
    <lineage>
        <taxon>Eukaryota</taxon>
        <taxon>Metazoa</taxon>
        <taxon>Spiralia</taxon>
        <taxon>Lophotrochozoa</taxon>
        <taxon>Mollusca</taxon>
        <taxon>Gastropoda</taxon>
        <taxon>Heterobranchia</taxon>
        <taxon>Euthyneura</taxon>
        <taxon>Panpulmonata</taxon>
        <taxon>Eupulmonata</taxon>
        <taxon>Stylommatophora</taxon>
        <taxon>Helicina</taxon>
        <taxon>Arionoidea</taxon>
        <taxon>Arionidae</taxon>
        <taxon>Arion</taxon>
    </lineage>
</organism>
<dbReference type="Gene3D" id="2.130.10.10">
    <property type="entry name" value="YVTN repeat-like/Quinoprotein amine dehydrogenase"/>
    <property type="match status" value="1"/>
</dbReference>
<dbReference type="PANTHER" id="PTHR22625">
    <property type="entry name" value="PLEXIN"/>
    <property type="match status" value="1"/>
</dbReference>
<dbReference type="AlphaFoldDB" id="A0A0B6YMS0"/>
<comment type="caution">
    <text evidence="1">Lacks conserved residue(s) required for the propagation of feature annotation.</text>
</comment>
<dbReference type="GO" id="GO:0005886">
    <property type="term" value="C:plasma membrane"/>
    <property type="evidence" value="ECO:0007669"/>
    <property type="project" value="TreeGrafter"/>
</dbReference>
<dbReference type="InterPro" id="IPR015943">
    <property type="entry name" value="WD40/YVTN_repeat-like_dom_sf"/>
</dbReference>
<reference evidence="3" key="1">
    <citation type="submission" date="2014-12" db="EMBL/GenBank/DDBJ databases">
        <title>Insight into the proteome of Arion vulgaris.</title>
        <authorList>
            <person name="Aradska J."/>
            <person name="Bulat T."/>
            <person name="Smidak R."/>
            <person name="Sarate P."/>
            <person name="Gangsoo J."/>
            <person name="Sialana F."/>
            <person name="Bilban M."/>
            <person name="Lubec G."/>
        </authorList>
    </citation>
    <scope>NUCLEOTIDE SEQUENCE</scope>
    <source>
        <tissue evidence="3">Skin</tissue>
    </source>
</reference>
<evidence type="ECO:0000256" key="1">
    <source>
        <dbReference type="PROSITE-ProRule" id="PRU00352"/>
    </source>
</evidence>
<feature type="domain" description="Sema" evidence="2">
    <location>
        <begin position="1"/>
        <end position="76"/>
    </location>
</feature>
<dbReference type="GO" id="GO:0002116">
    <property type="term" value="C:semaphorin receptor complex"/>
    <property type="evidence" value="ECO:0007669"/>
    <property type="project" value="TreeGrafter"/>
</dbReference>
<sequence>RPQFPVHYIYGFSSEGFSYMLTVQKKDVLPENAKYNSVAVRVCQTDIHYYSYVEMPLVCSFPTGNENDVYGILVAA</sequence>
<feature type="non-terminal residue" evidence="3">
    <location>
        <position position="1"/>
    </location>
</feature>
<dbReference type="SUPFAM" id="SSF101912">
    <property type="entry name" value="Sema domain"/>
    <property type="match status" value="1"/>
</dbReference>
<dbReference type="InterPro" id="IPR036352">
    <property type="entry name" value="Semap_dom_sf"/>
</dbReference>
<dbReference type="PANTHER" id="PTHR22625:SF70">
    <property type="entry name" value="PLEXIN A, ISOFORM A"/>
    <property type="match status" value="1"/>
</dbReference>
<evidence type="ECO:0000313" key="3">
    <source>
        <dbReference type="EMBL" id="CEK57538.1"/>
    </source>
</evidence>
<dbReference type="InterPro" id="IPR001627">
    <property type="entry name" value="Semap_dom"/>
</dbReference>
<protein>
    <recommendedName>
        <fullName evidence="2">Sema domain-containing protein</fullName>
    </recommendedName>
</protein>
<dbReference type="GO" id="GO:0017154">
    <property type="term" value="F:semaphorin receptor activity"/>
    <property type="evidence" value="ECO:0007669"/>
    <property type="project" value="InterPro"/>
</dbReference>
<name>A0A0B6YMS0_9EUPU</name>